<accession>A0A9D4JZC5</accession>
<feature type="transmembrane region" description="Helical" evidence="2">
    <location>
        <begin position="102"/>
        <end position="125"/>
    </location>
</feature>
<organism evidence="3 4">
    <name type="scientific">Dreissena polymorpha</name>
    <name type="common">Zebra mussel</name>
    <name type="synonym">Mytilus polymorpha</name>
    <dbReference type="NCBI Taxonomy" id="45954"/>
    <lineage>
        <taxon>Eukaryota</taxon>
        <taxon>Metazoa</taxon>
        <taxon>Spiralia</taxon>
        <taxon>Lophotrochozoa</taxon>
        <taxon>Mollusca</taxon>
        <taxon>Bivalvia</taxon>
        <taxon>Autobranchia</taxon>
        <taxon>Heteroconchia</taxon>
        <taxon>Euheterodonta</taxon>
        <taxon>Imparidentia</taxon>
        <taxon>Neoheterodontei</taxon>
        <taxon>Myida</taxon>
        <taxon>Dreissenoidea</taxon>
        <taxon>Dreissenidae</taxon>
        <taxon>Dreissena</taxon>
    </lineage>
</organism>
<keyword evidence="2" id="KW-0472">Membrane</keyword>
<evidence type="ECO:0000313" key="4">
    <source>
        <dbReference type="Proteomes" id="UP000828390"/>
    </source>
</evidence>
<keyword evidence="2" id="KW-0812">Transmembrane</keyword>
<proteinExistence type="predicted"/>
<feature type="region of interest" description="Disordered" evidence="1">
    <location>
        <begin position="166"/>
        <end position="198"/>
    </location>
</feature>
<reference evidence="3" key="1">
    <citation type="journal article" date="2019" name="bioRxiv">
        <title>The Genome of the Zebra Mussel, Dreissena polymorpha: A Resource for Invasive Species Research.</title>
        <authorList>
            <person name="McCartney M.A."/>
            <person name="Auch B."/>
            <person name="Kono T."/>
            <person name="Mallez S."/>
            <person name="Zhang Y."/>
            <person name="Obille A."/>
            <person name="Becker A."/>
            <person name="Abrahante J.E."/>
            <person name="Garbe J."/>
            <person name="Badalamenti J.P."/>
            <person name="Herman A."/>
            <person name="Mangelson H."/>
            <person name="Liachko I."/>
            <person name="Sullivan S."/>
            <person name="Sone E.D."/>
            <person name="Koren S."/>
            <person name="Silverstein K.A.T."/>
            <person name="Beckman K.B."/>
            <person name="Gohl D.M."/>
        </authorList>
    </citation>
    <scope>NUCLEOTIDE SEQUENCE</scope>
    <source>
        <strain evidence="3">Duluth1</strain>
        <tissue evidence="3">Whole animal</tissue>
    </source>
</reference>
<reference evidence="3" key="2">
    <citation type="submission" date="2020-11" db="EMBL/GenBank/DDBJ databases">
        <authorList>
            <person name="McCartney M.A."/>
            <person name="Auch B."/>
            <person name="Kono T."/>
            <person name="Mallez S."/>
            <person name="Becker A."/>
            <person name="Gohl D.M."/>
            <person name="Silverstein K.A.T."/>
            <person name="Koren S."/>
            <person name="Bechman K.B."/>
            <person name="Herman A."/>
            <person name="Abrahante J.E."/>
            <person name="Garbe J."/>
        </authorList>
    </citation>
    <scope>NUCLEOTIDE SEQUENCE</scope>
    <source>
        <strain evidence="3">Duluth1</strain>
        <tissue evidence="3">Whole animal</tissue>
    </source>
</reference>
<name>A0A9D4JZC5_DREPO</name>
<dbReference type="Proteomes" id="UP000828390">
    <property type="component" value="Unassembled WGS sequence"/>
</dbReference>
<gene>
    <name evidence="3" type="ORF">DPMN_128058</name>
</gene>
<protein>
    <submittedName>
        <fullName evidence="3">Uncharacterized protein</fullName>
    </submittedName>
</protein>
<keyword evidence="2" id="KW-1133">Transmembrane helix</keyword>
<keyword evidence="4" id="KW-1185">Reference proteome</keyword>
<comment type="caution">
    <text evidence="3">The sequence shown here is derived from an EMBL/GenBank/DDBJ whole genome shotgun (WGS) entry which is preliminary data.</text>
</comment>
<evidence type="ECO:0000256" key="1">
    <source>
        <dbReference type="SAM" id="MobiDB-lite"/>
    </source>
</evidence>
<dbReference type="AlphaFoldDB" id="A0A9D4JZC5"/>
<evidence type="ECO:0000313" key="3">
    <source>
        <dbReference type="EMBL" id="KAH3826162.1"/>
    </source>
</evidence>
<sequence>MSSNEIHIYVHGNRTSISANQSVEVNGISTGKSVTRNGVSYDQSMEVNGISVGKSVTRNGVSYDQSVEVNGISTDQSVTRKGVISDQSVTANDNSSDQSSNVVYVAVGGSIVLCLVFGLIVGILVTRCVLRRRHKNAANSFEDKTRLSKDAPLENMYITVLPQKEGSEQNSSANVGHVRRPNTHHNEQPLHLSSSTKKNYADMNLRTEGCTTKLDNIHKRQKHVNLSDKASG</sequence>
<dbReference type="EMBL" id="JAIWYP010000005">
    <property type="protein sequence ID" value="KAH3826162.1"/>
    <property type="molecule type" value="Genomic_DNA"/>
</dbReference>
<evidence type="ECO:0000256" key="2">
    <source>
        <dbReference type="SAM" id="Phobius"/>
    </source>
</evidence>